<proteinExistence type="predicted"/>
<keyword evidence="2" id="KW-1185">Reference proteome</keyword>
<protein>
    <submittedName>
        <fullName evidence="1">Uncharacterized protein</fullName>
    </submittedName>
</protein>
<dbReference type="AlphaFoldDB" id="A0A429GEI6"/>
<dbReference type="Proteomes" id="UP000277582">
    <property type="component" value="Unassembled WGS sequence"/>
</dbReference>
<sequence length="298" mass="32073">MRTGSGGVLLIGFAALVLILSLAAYVNPATIQVKVDPSQDFVDVTDSVNQLVKTVKFLPVGDSGKTEWLESQLETLRKETGFKGVIFNTASYVVNNKVLVLYQLQKGETFFNGTAGDILYFSSGGSGGGGGGGGGESATGPLVFVPSELCLLKTGPISVWPKFFLVLNPTTQKYDATMEITGSDAVFPWIIISYDKPVEVSTGHKPYLDNSSVDFDMPAAKNVTFFTHKFRIPGTASTNMLIWRFPGSSGDEVTVYLPSINAYNSIDARWYNLIDYIGCMIRSIIQGVENAIPTFGGG</sequence>
<evidence type="ECO:0000313" key="2">
    <source>
        <dbReference type="Proteomes" id="UP000277582"/>
    </source>
</evidence>
<reference evidence="1 2" key="1">
    <citation type="submission" date="2018-10" db="EMBL/GenBank/DDBJ databases">
        <title>Co-occurring genomic capacity for anaerobic methane metabolism and dissimilatory sulfite reduction discovered in the Korarchaeota.</title>
        <authorList>
            <person name="Mckay L.J."/>
            <person name="Dlakic M."/>
            <person name="Fields M.W."/>
            <person name="Delmont T.O."/>
            <person name="Eren A.M."/>
            <person name="Jay Z.J."/>
            <person name="Klingelsmith K.B."/>
            <person name="Rusch D.B."/>
            <person name="Inskeep W.P."/>
        </authorList>
    </citation>
    <scope>NUCLEOTIDE SEQUENCE [LARGE SCALE GENOMIC DNA]</scope>
    <source>
        <strain evidence="1 2">MDKW</strain>
    </source>
</reference>
<organism evidence="1 2">
    <name type="scientific">Candidatus Methanodesulfokora washburnensis</name>
    <dbReference type="NCBI Taxonomy" id="2478471"/>
    <lineage>
        <taxon>Archaea</taxon>
        <taxon>Thermoproteota</taxon>
        <taxon>Candidatus Korarchaeia</taxon>
        <taxon>Candidatus Korarchaeia incertae sedis</taxon>
        <taxon>Candidatus Methanodesulfokora</taxon>
    </lineage>
</organism>
<evidence type="ECO:0000313" key="1">
    <source>
        <dbReference type="EMBL" id="RSN72258.1"/>
    </source>
</evidence>
<accession>A0A429GEI6</accession>
<gene>
    <name evidence="1" type="ORF">D6D85_14580</name>
</gene>
<dbReference type="RefSeq" id="WP_125672675.1">
    <property type="nucleotide sequence ID" value="NZ_RCOS01000162.1"/>
</dbReference>
<dbReference type="EMBL" id="RCOS01000162">
    <property type="protein sequence ID" value="RSN72258.1"/>
    <property type="molecule type" value="Genomic_DNA"/>
</dbReference>
<comment type="caution">
    <text evidence="1">The sequence shown here is derived from an EMBL/GenBank/DDBJ whole genome shotgun (WGS) entry which is preliminary data.</text>
</comment>
<name>A0A429GEI6_9CREN</name>